<organism evidence="1 2">
    <name type="scientific">Haladaptatus paucihalophilus DX253</name>
    <dbReference type="NCBI Taxonomy" id="797209"/>
    <lineage>
        <taxon>Archaea</taxon>
        <taxon>Methanobacteriati</taxon>
        <taxon>Methanobacteriota</taxon>
        <taxon>Stenosarchaea group</taxon>
        <taxon>Halobacteria</taxon>
        <taxon>Halobacteriales</taxon>
        <taxon>Haladaptataceae</taxon>
        <taxon>Haladaptatus</taxon>
    </lineage>
</organism>
<dbReference type="Proteomes" id="UP000003751">
    <property type="component" value="Unassembled WGS sequence"/>
</dbReference>
<comment type="caution">
    <text evidence="1">The sequence shown here is derived from an EMBL/GenBank/DDBJ whole genome shotgun (WGS) entry which is preliminary data.</text>
</comment>
<evidence type="ECO:0000313" key="2">
    <source>
        <dbReference type="Proteomes" id="UP000003751"/>
    </source>
</evidence>
<gene>
    <name evidence="1" type="ORF">ZOD2009_20672</name>
</gene>
<sequence>MDGLRIANGRRGTTPPTVTYFYRASLSSVE</sequence>
<accession>E7QZC7</accession>
<proteinExistence type="predicted"/>
<protein>
    <submittedName>
        <fullName evidence="1">Uncharacterized protein</fullName>
    </submittedName>
</protein>
<dbReference type="AlphaFoldDB" id="E7QZC7"/>
<name>E7QZC7_HALPU</name>
<reference evidence="1 2" key="1">
    <citation type="journal article" date="2014" name="ISME J.">
        <title>Trehalose/2-sulfotrehalose biosynthesis and glycine-betaine uptake are widely spread mechanisms for osmoadaptation in the Halobacteriales.</title>
        <authorList>
            <person name="Youssef N.H."/>
            <person name="Savage-Ashlock K.N."/>
            <person name="McCully A.L."/>
            <person name="Luedtke B."/>
            <person name="Shaw E.I."/>
            <person name="Hoff W.D."/>
            <person name="Elshahed M.S."/>
        </authorList>
    </citation>
    <scope>NUCLEOTIDE SEQUENCE [LARGE SCALE GENOMIC DNA]</scope>
    <source>
        <strain evidence="1 2">DX253</strain>
    </source>
</reference>
<evidence type="ECO:0000313" key="1">
    <source>
        <dbReference type="EMBL" id="EFW90048.1"/>
    </source>
</evidence>
<dbReference type="EMBL" id="AEMG01000029">
    <property type="protein sequence ID" value="EFW90048.1"/>
    <property type="molecule type" value="Genomic_DNA"/>
</dbReference>